<feature type="transmembrane region" description="Helical" evidence="1">
    <location>
        <begin position="37"/>
        <end position="56"/>
    </location>
</feature>
<dbReference type="EMBL" id="CP043884">
    <property type="protein sequence ID" value="QOI42322.1"/>
    <property type="molecule type" value="Genomic_DNA"/>
</dbReference>
<protein>
    <submittedName>
        <fullName evidence="2">Uncharacterized protein</fullName>
    </submittedName>
</protein>
<name>A0AAQ0AXH0_LEPIR</name>
<keyword evidence="1" id="KW-0472">Membrane</keyword>
<dbReference type="AlphaFoldDB" id="A0AAQ0AXH0"/>
<gene>
    <name evidence="2" type="ORF">Lepto782_08625</name>
</gene>
<dbReference type="Proteomes" id="UP000663124">
    <property type="component" value="Chromosome 1"/>
</dbReference>
<proteinExistence type="predicted"/>
<evidence type="ECO:0000313" key="2">
    <source>
        <dbReference type="EMBL" id="QOI42322.1"/>
    </source>
</evidence>
<organism evidence="2 3">
    <name type="scientific">Leptospira interrogans serovar Canicola</name>
    <dbReference type="NCBI Taxonomy" id="211880"/>
    <lineage>
        <taxon>Bacteria</taxon>
        <taxon>Pseudomonadati</taxon>
        <taxon>Spirochaetota</taxon>
        <taxon>Spirochaetia</taxon>
        <taxon>Leptospirales</taxon>
        <taxon>Leptospiraceae</taxon>
        <taxon>Leptospira</taxon>
    </lineage>
</organism>
<keyword evidence="1" id="KW-0812">Transmembrane</keyword>
<reference evidence="2" key="1">
    <citation type="submission" date="2019-09" db="EMBL/GenBank/DDBJ databases">
        <title>Comparative Genomics of Leptospira interrogans Reveals Genome Plasticity - A Common Adaptive Strategy for Survival in Various Hosts.</title>
        <authorList>
            <person name="Ramli S.R."/>
            <person name="Bunk B."/>
            <person name="Goris M."/>
            <person name="Bhuju S."/>
            <person name="Jarek M."/>
            <person name="Sproer C."/>
            <person name="Mustakim S."/>
            <person name="Strommenger B."/>
            <person name="Pessler F."/>
        </authorList>
    </citation>
    <scope>NUCLEOTIDE SEQUENCE</scope>
    <source>
        <strain evidence="2">782</strain>
    </source>
</reference>
<keyword evidence="1" id="KW-1133">Transmembrane helix</keyword>
<evidence type="ECO:0000313" key="3">
    <source>
        <dbReference type="Proteomes" id="UP000663124"/>
    </source>
</evidence>
<accession>A0AAQ0AXH0</accession>
<sequence length="73" mass="8720">MISSLRKYKSLDSTNFQENSIRSVFYKIRSIHFSHKLTLVYFQIVIDLYFTIKLYLPLYDPKAKSKLIISKLN</sequence>
<evidence type="ECO:0000256" key="1">
    <source>
        <dbReference type="SAM" id="Phobius"/>
    </source>
</evidence>